<sequence>MHRKASIPEISDYMNNFDLIKLSPEWVKFIPTNNISQELKDKGKGKDKELDTDDELLEPFRLQEKPKYLDNAVLIMKSFKHAGYC</sequence>
<accession>A0A420HXS5</accession>
<organism evidence="1 2">
    <name type="scientific">Erysiphe neolycopersici</name>
    <dbReference type="NCBI Taxonomy" id="212602"/>
    <lineage>
        <taxon>Eukaryota</taxon>
        <taxon>Fungi</taxon>
        <taxon>Dikarya</taxon>
        <taxon>Ascomycota</taxon>
        <taxon>Pezizomycotina</taxon>
        <taxon>Leotiomycetes</taxon>
        <taxon>Erysiphales</taxon>
        <taxon>Erysiphaceae</taxon>
        <taxon>Erysiphe</taxon>
    </lineage>
</organism>
<dbReference type="AlphaFoldDB" id="A0A420HXS5"/>
<keyword evidence="2" id="KW-1185">Reference proteome</keyword>
<gene>
    <name evidence="1" type="ORF">OnM2_034087</name>
</gene>
<protein>
    <submittedName>
        <fullName evidence="1">Uncharacterized protein</fullName>
    </submittedName>
</protein>
<comment type="caution">
    <text evidence="1">The sequence shown here is derived from an EMBL/GenBank/DDBJ whole genome shotgun (WGS) entry which is preliminary data.</text>
</comment>
<proteinExistence type="predicted"/>
<name>A0A420HXS5_9PEZI</name>
<evidence type="ECO:0000313" key="1">
    <source>
        <dbReference type="EMBL" id="RKF62248.1"/>
    </source>
</evidence>
<dbReference type="Proteomes" id="UP000286134">
    <property type="component" value="Unassembled WGS sequence"/>
</dbReference>
<reference evidence="1 2" key="1">
    <citation type="journal article" date="2018" name="BMC Genomics">
        <title>Comparative genome analyses reveal sequence features reflecting distinct modes of host-adaptation between dicot and monocot powdery mildew.</title>
        <authorList>
            <person name="Wu Y."/>
            <person name="Ma X."/>
            <person name="Pan Z."/>
            <person name="Kale S.D."/>
            <person name="Song Y."/>
            <person name="King H."/>
            <person name="Zhang Q."/>
            <person name="Presley C."/>
            <person name="Deng X."/>
            <person name="Wei C.I."/>
            <person name="Xiao S."/>
        </authorList>
    </citation>
    <scope>NUCLEOTIDE SEQUENCE [LARGE SCALE GENOMIC DNA]</scope>
    <source>
        <strain evidence="1">UMSG2</strain>
    </source>
</reference>
<evidence type="ECO:0000313" key="2">
    <source>
        <dbReference type="Proteomes" id="UP000286134"/>
    </source>
</evidence>
<dbReference type="EMBL" id="MCFK01003500">
    <property type="protein sequence ID" value="RKF62248.1"/>
    <property type="molecule type" value="Genomic_DNA"/>
</dbReference>